<evidence type="ECO:0000313" key="8">
    <source>
        <dbReference type="EMBL" id="KAG6409931.1"/>
    </source>
</evidence>
<dbReference type="InterPro" id="IPR018247">
    <property type="entry name" value="EF_Hand_1_Ca_BS"/>
</dbReference>
<keyword evidence="4" id="KW-0677">Repeat</keyword>
<comment type="caution">
    <text evidence="8">The sequence shown here is derived from an EMBL/GenBank/DDBJ whole genome shotgun (WGS) entry which is preliminary data.</text>
</comment>
<feature type="domain" description="EF-hand" evidence="7">
    <location>
        <begin position="98"/>
        <end position="133"/>
    </location>
</feature>
<reference evidence="8" key="2">
    <citation type="submission" date="2020-08" db="EMBL/GenBank/DDBJ databases">
        <title>Plant Genome Project.</title>
        <authorList>
            <person name="Zhang R.-G."/>
        </authorList>
    </citation>
    <scope>NUCLEOTIDE SEQUENCE</scope>
    <source>
        <strain evidence="8">Huo1</strain>
        <tissue evidence="8">Leaf</tissue>
    </source>
</reference>
<dbReference type="GO" id="GO:0005509">
    <property type="term" value="F:calcium ion binding"/>
    <property type="evidence" value="ECO:0007669"/>
    <property type="project" value="InterPro"/>
</dbReference>
<dbReference type="SMART" id="SM00054">
    <property type="entry name" value="EFh"/>
    <property type="match status" value="3"/>
</dbReference>
<keyword evidence="2" id="KW-0519">Myristate</keyword>
<dbReference type="InterPro" id="IPR028846">
    <property type="entry name" value="Recoverin"/>
</dbReference>
<sequence>MASMLSSSFSLRTKKLKSLVGSYDLKPEELENLRENFKKVCTSDNATLGEFEEVLKAMEMLSLVPLAPRIFDLFDDNRDGSVDMREIIAGFSTLKYSQGDDALRLCFQMYNTDRSGCISKDELASLLKALPDEYLPVDITEPGKLDEIFDLMDANSDGKVTFEEFKAAMQRDSALQDVLLSSLRPA</sequence>
<dbReference type="Pfam" id="PF13202">
    <property type="entry name" value="EF-hand_5"/>
    <property type="match status" value="1"/>
</dbReference>
<keyword evidence="9" id="KW-1185">Reference proteome</keyword>
<dbReference type="FunFam" id="1.10.238.10:FF:000249">
    <property type="entry name" value="calcium and calcium/calmodulin-dependent serine/threonine-protein kinase DMI-3"/>
    <property type="match status" value="1"/>
</dbReference>
<evidence type="ECO:0000256" key="3">
    <source>
        <dbReference type="ARBA" id="ARBA00022723"/>
    </source>
</evidence>
<evidence type="ECO:0000256" key="5">
    <source>
        <dbReference type="ARBA" id="ARBA00022837"/>
    </source>
</evidence>
<dbReference type="Pfam" id="PF13499">
    <property type="entry name" value="EF-hand_7"/>
    <property type="match status" value="1"/>
</dbReference>
<keyword evidence="6" id="KW-0449">Lipoprotein</keyword>
<protein>
    <recommendedName>
        <fullName evidence="7">EF-hand domain-containing protein</fullName>
    </recommendedName>
</protein>
<feature type="domain" description="EF-hand" evidence="7">
    <location>
        <begin position="69"/>
        <end position="97"/>
    </location>
</feature>
<gene>
    <name evidence="8" type="ORF">SASPL_127973</name>
</gene>
<keyword evidence="3" id="KW-0479">Metal-binding</keyword>
<dbReference type="PROSITE" id="PS00018">
    <property type="entry name" value="EF_HAND_1"/>
    <property type="match status" value="2"/>
</dbReference>
<accession>A0A8X8ZMB2</accession>
<dbReference type="PANTHER" id="PTHR23055">
    <property type="entry name" value="CALCIUM BINDING PROTEINS"/>
    <property type="match status" value="1"/>
</dbReference>
<organism evidence="8">
    <name type="scientific">Salvia splendens</name>
    <name type="common">Scarlet sage</name>
    <dbReference type="NCBI Taxonomy" id="180675"/>
    <lineage>
        <taxon>Eukaryota</taxon>
        <taxon>Viridiplantae</taxon>
        <taxon>Streptophyta</taxon>
        <taxon>Embryophyta</taxon>
        <taxon>Tracheophyta</taxon>
        <taxon>Spermatophyta</taxon>
        <taxon>Magnoliopsida</taxon>
        <taxon>eudicotyledons</taxon>
        <taxon>Gunneridae</taxon>
        <taxon>Pentapetalae</taxon>
        <taxon>asterids</taxon>
        <taxon>lamiids</taxon>
        <taxon>Lamiales</taxon>
        <taxon>Lamiaceae</taxon>
        <taxon>Nepetoideae</taxon>
        <taxon>Mentheae</taxon>
        <taxon>Salviinae</taxon>
        <taxon>Salvia</taxon>
        <taxon>Salvia subgen. Calosphace</taxon>
        <taxon>core Calosphace</taxon>
    </lineage>
</organism>
<evidence type="ECO:0000256" key="1">
    <source>
        <dbReference type="ARBA" id="ARBA00006049"/>
    </source>
</evidence>
<evidence type="ECO:0000256" key="2">
    <source>
        <dbReference type="ARBA" id="ARBA00022707"/>
    </source>
</evidence>
<evidence type="ECO:0000259" key="7">
    <source>
        <dbReference type="PROSITE" id="PS50222"/>
    </source>
</evidence>
<dbReference type="InterPro" id="IPR002048">
    <property type="entry name" value="EF_hand_dom"/>
</dbReference>
<evidence type="ECO:0000256" key="4">
    <source>
        <dbReference type="ARBA" id="ARBA00022737"/>
    </source>
</evidence>
<dbReference type="SUPFAM" id="SSF47473">
    <property type="entry name" value="EF-hand"/>
    <property type="match status" value="1"/>
</dbReference>
<dbReference type="AlphaFoldDB" id="A0A8X8ZMB2"/>
<dbReference type="PROSITE" id="PS50222">
    <property type="entry name" value="EF_HAND_2"/>
    <property type="match status" value="3"/>
</dbReference>
<comment type="similarity">
    <text evidence="1">Belongs to the recoverin family.</text>
</comment>
<dbReference type="InterPro" id="IPR011992">
    <property type="entry name" value="EF-hand-dom_pair"/>
</dbReference>
<dbReference type="Proteomes" id="UP000298416">
    <property type="component" value="Unassembled WGS sequence"/>
</dbReference>
<name>A0A8X8ZMB2_SALSN</name>
<keyword evidence="5" id="KW-0106">Calcium</keyword>
<dbReference type="CDD" id="cd00051">
    <property type="entry name" value="EFh"/>
    <property type="match status" value="1"/>
</dbReference>
<dbReference type="EMBL" id="PNBA02000010">
    <property type="protein sequence ID" value="KAG6409931.1"/>
    <property type="molecule type" value="Genomic_DNA"/>
</dbReference>
<reference evidence="8" key="1">
    <citation type="submission" date="2018-01" db="EMBL/GenBank/DDBJ databases">
        <authorList>
            <person name="Mao J.F."/>
        </authorList>
    </citation>
    <scope>NUCLEOTIDE SEQUENCE</scope>
    <source>
        <strain evidence="8">Huo1</strain>
        <tissue evidence="8">Leaf</tissue>
    </source>
</reference>
<dbReference type="PRINTS" id="PR00450">
    <property type="entry name" value="RECOVERIN"/>
</dbReference>
<proteinExistence type="inferred from homology"/>
<evidence type="ECO:0000313" key="9">
    <source>
        <dbReference type="Proteomes" id="UP000298416"/>
    </source>
</evidence>
<dbReference type="Gene3D" id="1.10.238.10">
    <property type="entry name" value="EF-hand"/>
    <property type="match status" value="1"/>
</dbReference>
<feature type="domain" description="EF-hand" evidence="7">
    <location>
        <begin position="140"/>
        <end position="175"/>
    </location>
</feature>
<dbReference type="PANTHER" id="PTHR23055:SF178">
    <property type="entry name" value="NEUROCALCIN HOMOLOG"/>
    <property type="match status" value="1"/>
</dbReference>
<evidence type="ECO:0000256" key="6">
    <source>
        <dbReference type="ARBA" id="ARBA00023288"/>
    </source>
</evidence>